<gene>
    <name evidence="1" type="ORF">H6G97_43125</name>
</gene>
<name>A0ABR8E303_9NOSO</name>
<accession>A0ABR8E303</accession>
<dbReference type="Proteomes" id="UP000623440">
    <property type="component" value="Unassembled WGS sequence"/>
</dbReference>
<evidence type="ECO:0000313" key="2">
    <source>
        <dbReference type="Proteomes" id="UP000623440"/>
    </source>
</evidence>
<evidence type="ECO:0000313" key="1">
    <source>
        <dbReference type="EMBL" id="MBD2535788.1"/>
    </source>
</evidence>
<comment type="caution">
    <text evidence="1">The sequence shown here is derived from an EMBL/GenBank/DDBJ whole genome shotgun (WGS) entry which is preliminary data.</text>
</comment>
<organism evidence="1 2">
    <name type="scientific">Nostoc flagelliforme FACHB-838</name>
    <dbReference type="NCBI Taxonomy" id="2692904"/>
    <lineage>
        <taxon>Bacteria</taxon>
        <taxon>Bacillati</taxon>
        <taxon>Cyanobacteriota</taxon>
        <taxon>Cyanophyceae</taxon>
        <taxon>Nostocales</taxon>
        <taxon>Nostocaceae</taxon>
        <taxon>Nostoc</taxon>
    </lineage>
</organism>
<proteinExistence type="predicted"/>
<protein>
    <submittedName>
        <fullName evidence="1">Uncharacterized protein</fullName>
    </submittedName>
</protein>
<keyword evidence="2" id="KW-1185">Reference proteome</keyword>
<dbReference type="EMBL" id="JACJSI010000332">
    <property type="protein sequence ID" value="MBD2535788.1"/>
    <property type="molecule type" value="Genomic_DNA"/>
</dbReference>
<sequence length="56" mass="6649">MISKRVLGHIHKVIPKTGMIFDDFEQEGVHHQIAHRRYRSSVMGEEQLHSKVFIFF</sequence>
<reference evidence="1 2" key="1">
    <citation type="journal article" date="2020" name="ISME J.">
        <title>Comparative genomics reveals insights into cyanobacterial evolution and habitat adaptation.</title>
        <authorList>
            <person name="Chen M.Y."/>
            <person name="Teng W.K."/>
            <person name="Zhao L."/>
            <person name="Hu C.X."/>
            <person name="Zhou Y.K."/>
            <person name="Han B.P."/>
            <person name="Song L.R."/>
            <person name="Shu W.S."/>
        </authorList>
    </citation>
    <scope>NUCLEOTIDE SEQUENCE [LARGE SCALE GENOMIC DNA]</scope>
    <source>
        <strain evidence="1 2">FACHB-838</strain>
    </source>
</reference>
<dbReference type="RefSeq" id="WP_190946588.1">
    <property type="nucleotide sequence ID" value="NZ_JACJSI010000332.1"/>
</dbReference>